<gene>
    <name evidence="8" type="ORF">HMPREF0860_0255</name>
    <name evidence="7" type="ORF">HMPREF1325_0204</name>
</gene>
<dbReference type="GO" id="GO:0016758">
    <property type="term" value="F:hexosyltransferase activity"/>
    <property type="evidence" value="ECO:0007669"/>
    <property type="project" value="InterPro"/>
</dbReference>
<dbReference type="PATRIC" id="fig|1125725.3.peg.165"/>
<dbReference type="GO" id="GO:0016020">
    <property type="term" value="C:membrane"/>
    <property type="evidence" value="ECO:0007669"/>
    <property type="project" value="UniProtKB-SubCell"/>
</dbReference>
<evidence type="ECO:0000256" key="2">
    <source>
        <dbReference type="ARBA" id="ARBA00006962"/>
    </source>
</evidence>
<evidence type="ECO:0000313" key="9">
    <source>
        <dbReference type="Proteomes" id="UP000016412"/>
    </source>
</evidence>
<comment type="subcellular location">
    <subcellularLocation>
        <location evidence="1">Membrane</location>
    </subcellularLocation>
</comment>
<name>U2L2P5_TRESO</name>
<dbReference type="GO" id="GO:0009247">
    <property type="term" value="P:glycolipid biosynthetic process"/>
    <property type="evidence" value="ECO:0007669"/>
    <property type="project" value="InterPro"/>
</dbReference>
<keyword evidence="4 7" id="KW-0808">Transferase</keyword>
<reference evidence="9 10" key="1">
    <citation type="submission" date="2013-08" db="EMBL/GenBank/DDBJ databases">
        <authorList>
            <person name="Durkin A.S."/>
            <person name="Haft D.R."/>
            <person name="McCorrison J."/>
            <person name="Torralba M."/>
            <person name="Gillis M."/>
            <person name="Haft D.H."/>
            <person name="Methe B."/>
            <person name="Sutton G."/>
            <person name="Nelson K.E."/>
        </authorList>
    </citation>
    <scope>NUCLEOTIDE SEQUENCE [LARGE SCALE GENOMIC DNA]</scope>
    <source>
        <strain evidence="8 10">ATCC 35536</strain>
        <strain evidence="7 9">VPI DR56BR1116</strain>
    </source>
</reference>
<evidence type="ECO:0000256" key="1">
    <source>
        <dbReference type="ARBA" id="ARBA00004370"/>
    </source>
</evidence>
<feature type="domain" description="Diacylglycerol glucosyltransferase N-terminal" evidence="6">
    <location>
        <begin position="16"/>
        <end position="178"/>
    </location>
</feature>
<accession>U2L2P5</accession>
<evidence type="ECO:0000256" key="4">
    <source>
        <dbReference type="ARBA" id="ARBA00022679"/>
    </source>
</evidence>
<dbReference type="Gene3D" id="3.40.50.2000">
    <property type="entry name" value="Glycogen Phosphorylase B"/>
    <property type="match status" value="1"/>
</dbReference>
<dbReference type="SUPFAM" id="SSF53756">
    <property type="entry name" value="UDP-Glycosyltransferase/glycogen phosphorylase"/>
    <property type="match status" value="1"/>
</dbReference>
<sequence length="377" mass="43321">MKRKFLFLYLNTGAGHISAAKVLAAALKEKDPDVEIEMLNGFDKYNFFGHFMFEKGYNYATNYVHGAFPLIYDMAQHRWGQTMFVLPLRFHTTRYLRRVIREKQPTDIVSFHFALTPFVKSALRQISEKINFTVMVTDPFTLPNAWFYENDQKFFVFSEQAKRQAVEVCGVPEQNVTVVPFLMNEKYLMPLPSKDEIAAIKAKYGFTAGKKIVLLVGGGEGLPGAVEIIKECVFHRAQFSVAIVCGRDRAFKDALELLRRTYPKLDLHVFGFIDYLDELIKICDCAVIKAGPATLMEVISCRKPVIIIKYIHNQELGNMRFAVDHKVGWYITKPRDVYRKINELLVDKNFDEEMKKNFDSVHLDTDAGKVASLLLEK</sequence>
<feature type="domain" description="Glycosyl transferase family 28 C-terminal" evidence="5">
    <location>
        <begin position="213"/>
        <end position="358"/>
    </location>
</feature>
<dbReference type="Proteomes" id="UP000016646">
    <property type="component" value="Unassembled WGS sequence"/>
</dbReference>
<evidence type="ECO:0000313" key="7">
    <source>
        <dbReference type="EMBL" id="ERF61805.1"/>
    </source>
</evidence>
<dbReference type="EC" id="2.4.-.-" evidence="7"/>
<dbReference type="Proteomes" id="UP000016412">
    <property type="component" value="Unassembled WGS sequence"/>
</dbReference>
<comment type="similarity">
    <text evidence="2">Belongs to the glycosyltransferase 28 family.</text>
</comment>
<dbReference type="InterPro" id="IPR009695">
    <property type="entry name" value="Diacylglyc_glucosyltr_N"/>
</dbReference>
<evidence type="ECO:0000259" key="5">
    <source>
        <dbReference type="Pfam" id="PF04101"/>
    </source>
</evidence>
<keyword evidence="3 7" id="KW-0328">Glycosyltransferase</keyword>
<dbReference type="EMBL" id="AUZJ01000004">
    <property type="protein sequence ID" value="ERF61805.1"/>
    <property type="molecule type" value="Genomic_DNA"/>
</dbReference>
<evidence type="ECO:0000313" key="10">
    <source>
        <dbReference type="Proteomes" id="UP000016646"/>
    </source>
</evidence>
<dbReference type="Pfam" id="PF06925">
    <property type="entry name" value="MGDG_synth"/>
    <property type="match status" value="1"/>
</dbReference>
<dbReference type="InterPro" id="IPR050519">
    <property type="entry name" value="Glycosyltransf_28_UgtP"/>
</dbReference>
<dbReference type="RefSeq" id="WP_021329231.1">
    <property type="nucleotide sequence ID" value="NZ_AUZJ01000004.1"/>
</dbReference>
<dbReference type="STRING" id="1125725.HMPREF1325_0204"/>
<comment type="caution">
    <text evidence="7">The sequence shown here is derived from an EMBL/GenBank/DDBJ whole genome shotgun (WGS) entry which is preliminary data.</text>
</comment>
<protein>
    <submittedName>
        <fullName evidence="7">Monogalactosyldiacylglycerol synthase, C-terminal domain protein</fullName>
        <ecNumber evidence="7">2.4.-.-</ecNumber>
    </submittedName>
</protein>
<dbReference type="Pfam" id="PF04101">
    <property type="entry name" value="Glyco_tran_28_C"/>
    <property type="match status" value="1"/>
</dbReference>
<dbReference type="OrthoDB" id="356668at2"/>
<evidence type="ECO:0000256" key="3">
    <source>
        <dbReference type="ARBA" id="ARBA00022676"/>
    </source>
</evidence>
<dbReference type="AlphaFoldDB" id="U2L2P5"/>
<dbReference type="PANTHER" id="PTHR43025">
    <property type="entry name" value="MONOGALACTOSYLDIACYLGLYCEROL SYNTHASE"/>
    <property type="match status" value="1"/>
</dbReference>
<evidence type="ECO:0000259" key="6">
    <source>
        <dbReference type="Pfam" id="PF06925"/>
    </source>
</evidence>
<dbReference type="EMBL" id="AVQI01000080">
    <property type="protein sequence ID" value="ERJ98600.1"/>
    <property type="molecule type" value="Genomic_DNA"/>
</dbReference>
<dbReference type="InterPro" id="IPR007235">
    <property type="entry name" value="Glyco_trans_28_C"/>
</dbReference>
<dbReference type="PANTHER" id="PTHR43025:SF3">
    <property type="entry name" value="MONOGALACTOSYLDIACYLGLYCEROL SYNTHASE 1, CHLOROPLASTIC"/>
    <property type="match status" value="1"/>
</dbReference>
<keyword evidence="10" id="KW-1185">Reference proteome</keyword>
<evidence type="ECO:0000313" key="8">
    <source>
        <dbReference type="EMBL" id="ERJ98600.1"/>
    </source>
</evidence>
<organism evidence="7 9">
    <name type="scientific">Treponema socranskii subsp. socranskii VPI DR56BR1116 = ATCC 35536</name>
    <dbReference type="NCBI Taxonomy" id="1125725"/>
    <lineage>
        <taxon>Bacteria</taxon>
        <taxon>Pseudomonadati</taxon>
        <taxon>Spirochaetota</taxon>
        <taxon>Spirochaetia</taxon>
        <taxon>Spirochaetales</taxon>
        <taxon>Treponemataceae</taxon>
        <taxon>Treponema</taxon>
    </lineage>
</organism>
<proteinExistence type="inferred from homology"/>
<dbReference type="eggNOG" id="COG0707">
    <property type="taxonomic scope" value="Bacteria"/>
</dbReference>